<keyword evidence="2" id="KW-1185">Reference proteome</keyword>
<dbReference type="Gene3D" id="3.10.450.360">
    <property type="match status" value="1"/>
</dbReference>
<reference evidence="2" key="1">
    <citation type="submission" date="2018-04" db="EMBL/GenBank/DDBJ databases">
        <title>Complete genome of Antarctic heterotrophic bacterium Hymenobacter nivis.</title>
        <authorList>
            <person name="Terashima M."/>
        </authorList>
    </citation>
    <scope>NUCLEOTIDE SEQUENCE [LARGE SCALE GENOMIC DNA]</scope>
    <source>
        <strain evidence="2">NBRC 111535</strain>
    </source>
</reference>
<dbReference type="EMBL" id="CP029145">
    <property type="protein sequence ID" value="AWM31854.1"/>
    <property type="molecule type" value="Genomic_DNA"/>
</dbReference>
<proteinExistence type="predicted"/>
<name>A0A2Z3GR30_9BACT</name>
<dbReference type="Proteomes" id="UP000245999">
    <property type="component" value="Chromosome"/>
</dbReference>
<organism evidence="1 2">
    <name type="scientific">Hymenobacter nivis</name>
    <dbReference type="NCBI Taxonomy" id="1850093"/>
    <lineage>
        <taxon>Bacteria</taxon>
        <taxon>Pseudomonadati</taxon>
        <taxon>Bacteroidota</taxon>
        <taxon>Cytophagia</taxon>
        <taxon>Cytophagales</taxon>
        <taxon>Hymenobacteraceae</taxon>
        <taxon>Hymenobacter</taxon>
    </lineage>
</organism>
<sequence>MAWVPGQAVHAQAMAAADVPPLAFGVMFRQYPQARQVSWRRFDDWYQASYTQGQIRRLVRFSSNGDVEATGQDMVLSALSPPIKHTLATYYPTRTFCRAIEVTNARTGGLTYEMATCETAISRTVTLTANGRKIPRPK</sequence>
<dbReference type="AlphaFoldDB" id="A0A2Z3GR30"/>
<dbReference type="OrthoDB" id="884392at2"/>
<dbReference type="SUPFAM" id="SSF160574">
    <property type="entry name" value="BT0923-like"/>
    <property type="match status" value="1"/>
</dbReference>
<evidence type="ECO:0000313" key="2">
    <source>
        <dbReference type="Proteomes" id="UP000245999"/>
    </source>
</evidence>
<evidence type="ECO:0000313" key="1">
    <source>
        <dbReference type="EMBL" id="AWM31854.1"/>
    </source>
</evidence>
<gene>
    <name evidence="1" type="ORF">DDQ68_03060</name>
</gene>
<dbReference type="KEGG" id="hnv:DDQ68_03060"/>
<accession>A0A2Z3GR30</accession>
<protein>
    <submittedName>
        <fullName evidence="1">Uncharacterized protein</fullName>
    </submittedName>
</protein>